<dbReference type="SUPFAM" id="SSF53448">
    <property type="entry name" value="Nucleotide-diphospho-sugar transferases"/>
    <property type="match status" value="1"/>
</dbReference>
<protein>
    <submittedName>
        <fullName evidence="5">Glycosyl transferase, family 2</fullName>
    </submittedName>
</protein>
<evidence type="ECO:0000313" key="5">
    <source>
        <dbReference type="EMBL" id="EOR93118.1"/>
    </source>
</evidence>
<dbReference type="GO" id="GO:0016757">
    <property type="term" value="F:glycosyltransferase activity"/>
    <property type="evidence" value="ECO:0007669"/>
    <property type="project" value="UniProtKB-KW"/>
</dbReference>
<organism evidence="5 6">
    <name type="scientific">Arcticibacter svalbardensis MN12-7</name>
    <dbReference type="NCBI Taxonomy" id="1150600"/>
    <lineage>
        <taxon>Bacteria</taxon>
        <taxon>Pseudomonadati</taxon>
        <taxon>Bacteroidota</taxon>
        <taxon>Sphingobacteriia</taxon>
        <taxon>Sphingobacteriales</taxon>
        <taxon>Sphingobacteriaceae</taxon>
        <taxon>Arcticibacter</taxon>
    </lineage>
</organism>
<reference evidence="5 6" key="1">
    <citation type="journal article" date="2013" name="Genome Announc.">
        <title>Draft Genome Sequence of Arcticibacter svalbardensis Strain MN12-7T, a Member of the Family Sphingobacteriaceae Isolated from an Arctic Soil Sample.</title>
        <authorList>
            <person name="Shivaji S."/>
            <person name="Ara S."/>
            <person name="Prasad S."/>
            <person name="Manasa B.P."/>
            <person name="Begum Z."/>
            <person name="Singh A."/>
            <person name="Kumar Pinnaka A."/>
        </authorList>
    </citation>
    <scope>NUCLEOTIDE SEQUENCE [LARGE SCALE GENOMIC DNA]</scope>
    <source>
        <strain evidence="5 6">MN12-7</strain>
    </source>
</reference>
<dbReference type="OrthoDB" id="9771846at2"/>
<accession>R9GN24</accession>
<dbReference type="PANTHER" id="PTHR43179">
    <property type="entry name" value="RHAMNOSYLTRANSFERASE WBBL"/>
    <property type="match status" value="1"/>
</dbReference>
<dbReference type="Pfam" id="PF00535">
    <property type="entry name" value="Glycos_transf_2"/>
    <property type="match status" value="1"/>
</dbReference>
<evidence type="ECO:0000313" key="6">
    <source>
        <dbReference type="Proteomes" id="UP000014174"/>
    </source>
</evidence>
<dbReference type="InterPro" id="IPR001173">
    <property type="entry name" value="Glyco_trans_2-like"/>
</dbReference>
<comment type="similarity">
    <text evidence="1">Belongs to the glycosyltransferase 2 family.</text>
</comment>
<evidence type="ECO:0000256" key="1">
    <source>
        <dbReference type="ARBA" id="ARBA00006739"/>
    </source>
</evidence>
<dbReference type="RefSeq" id="WP_016196908.1">
    <property type="nucleotide sequence ID" value="NZ_AQPN01000127.1"/>
</dbReference>
<gene>
    <name evidence="5" type="ORF">ADIARSV_3683</name>
</gene>
<sequence>MSKITYNICVLIVTYGDRWLLLKQILNRVISLEEVTSIIVVDNASAYSVDAHCRELQDHRIHVITNADNKGSAGGYKVGMECFINQTDADFLWLLDDDNLPHTEALQQLLSAWENNSNILKQDQQALFSLRLDRKQHLNIARGENANRYYRVPNSFMGFNVFQIPVNQYYKFRDKFRKNRPLKALAVMPYVPYGGLFLHRQLMQKIGYPDERFFLYADDSEYTYRITQAGGAIWLVSSSQIEDIDRSYGVTYVTKPWRSIFLDQWSFRSYYQVRNSIFFNSNTAVTNPLIYQLNKSLYLFGQRIISILTAKQKNYTKFLKAVHDGLAGNLGLVNTEEL</sequence>
<dbReference type="Proteomes" id="UP000014174">
    <property type="component" value="Unassembled WGS sequence"/>
</dbReference>
<dbReference type="eggNOG" id="COG1216">
    <property type="taxonomic scope" value="Bacteria"/>
</dbReference>
<dbReference type="PANTHER" id="PTHR43179:SF12">
    <property type="entry name" value="GALACTOFURANOSYLTRANSFERASE GLFT2"/>
    <property type="match status" value="1"/>
</dbReference>
<keyword evidence="6" id="KW-1185">Reference proteome</keyword>
<dbReference type="AlphaFoldDB" id="R9GN24"/>
<evidence type="ECO:0000256" key="2">
    <source>
        <dbReference type="ARBA" id="ARBA00022676"/>
    </source>
</evidence>
<evidence type="ECO:0000256" key="3">
    <source>
        <dbReference type="ARBA" id="ARBA00022679"/>
    </source>
</evidence>
<dbReference type="STRING" id="1150600.ADIARSV_3683"/>
<dbReference type="EMBL" id="AQPN01000127">
    <property type="protein sequence ID" value="EOR93118.1"/>
    <property type="molecule type" value="Genomic_DNA"/>
</dbReference>
<evidence type="ECO:0000259" key="4">
    <source>
        <dbReference type="Pfam" id="PF00535"/>
    </source>
</evidence>
<dbReference type="Gene3D" id="3.90.550.10">
    <property type="entry name" value="Spore Coat Polysaccharide Biosynthesis Protein SpsA, Chain A"/>
    <property type="match status" value="1"/>
</dbReference>
<keyword evidence="3 5" id="KW-0808">Transferase</keyword>
<comment type="caution">
    <text evidence="5">The sequence shown here is derived from an EMBL/GenBank/DDBJ whole genome shotgun (WGS) entry which is preliminary data.</text>
</comment>
<keyword evidence="2" id="KW-0328">Glycosyltransferase</keyword>
<feature type="domain" description="Glycosyltransferase 2-like" evidence="4">
    <location>
        <begin position="9"/>
        <end position="143"/>
    </location>
</feature>
<proteinExistence type="inferred from homology"/>
<dbReference type="PATRIC" id="fig|1150600.3.peg.3650"/>
<dbReference type="InterPro" id="IPR029044">
    <property type="entry name" value="Nucleotide-diphossugar_trans"/>
</dbReference>
<name>R9GN24_9SPHI</name>